<dbReference type="RefSeq" id="WP_252664818.1">
    <property type="nucleotide sequence ID" value="NZ_CP098611.1"/>
</dbReference>
<dbReference type="EMBL" id="CP098611">
    <property type="protein sequence ID" value="USR92672.1"/>
    <property type="molecule type" value="Genomic_DNA"/>
</dbReference>
<reference evidence="1" key="1">
    <citation type="submission" date="2022-06" db="EMBL/GenBank/DDBJ databases">
        <title>Genome sequence of Phormidium yuhuli AB48 isolated from an industrial photobioreactor environment.</title>
        <authorList>
            <person name="Qiu Y."/>
            <person name="Noonan A.J.C."/>
            <person name="Dofher K."/>
            <person name="Koch M."/>
            <person name="Kieft B."/>
            <person name="Lin X."/>
            <person name="Ziels R.M."/>
            <person name="Hallam S.J."/>
        </authorList>
    </citation>
    <scope>NUCLEOTIDE SEQUENCE</scope>
    <source>
        <strain evidence="1">AB48</strain>
    </source>
</reference>
<protein>
    <submittedName>
        <fullName evidence="1">DUF2811 domain-containing protein</fullName>
    </submittedName>
</protein>
<name>A0ABY5ATX2_9CYAN</name>
<dbReference type="Pfam" id="PF10929">
    <property type="entry name" value="DUF2811"/>
    <property type="match status" value="1"/>
</dbReference>
<evidence type="ECO:0000313" key="2">
    <source>
        <dbReference type="Proteomes" id="UP001056708"/>
    </source>
</evidence>
<dbReference type="InterPro" id="IPR021231">
    <property type="entry name" value="DUF2811"/>
</dbReference>
<keyword evidence="2" id="KW-1185">Reference proteome</keyword>
<proteinExistence type="predicted"/>
<dbReference type="Proteomes" id="UP001056708">
    <property type="component" value="Chromosome"/>
</dbReference>
<organism evidence="1 2">
    <name type="scientific">Phormidium yuhuli AB48</name>
    <dbReference type="NCBI Taxonomy" id="2940671"/>
    <lineage>
        <taxon>Bacteria</taxon>
        <taxon>Bacillati</taxon>
        <taxon>Cyanobacteriota</taxon>
        <taxon>Cyanophyceae</taxon>
        <taxon>Oscillatoriophycideae</taxon>
        <taxon>Oscillatoriales</taxon>
        <taxon>Oscillatoriaceae</taxon>
        <taxon>Phormidium</taxon>
        <taxon>Phormidium yuhuli</taxon>
    </lineage>
</organism>
<accession>A0ABY5ATX2</accession>
<sequence>MNTSVSILAEIPEDLHESLKSYLDSHPDWDQDRIFAAALSLFLLQNGDSSTPEASQNYRRAARVYLETLFQTPE</sequence>
<gene>
    <name evidence="1" type="ORF">NEA10_08130</name>
</gene>
<evidence type="ECO:0000313" key="1">
    <source>
        <dbReference type="EMBL" id="USR92672.1"/>
    </source>
</evidence>